<keyword evidence="2" id="KW-1185">Reference proteome</keyword>
<sequence length="276" mass="31940">MTQSDPGTENNGVAHATTWLRHWLDPHLPVGSISHKWKRKHSNIKPEIEWSNLRRRFSPGFETILEAGKDIYDMLNYLHILVFRWVFIPWMQQELDSYRTRINNKLKRKNKFKLTPHGRPIDIFTHPERFLARDYSIDIPEEALKDARTMFIPKDHPVLDLVPPSFNKVAAEAYAAIGRPAVTRYSCWEVYSSLLQEVTARRDNGIIPPHVNTSWFSVAKGGDDEDSKEAEAGDAFLLGPIPEDHYDDIDEDVVYVDLSDNDMEEGAEWHQPMYLG</sequence>
<accession>A0A4Y7TL16</accession>
<evidence type="ECO:0000313" key="1">
    <source>
        <dbReference type="EMBL" id="TEB34661.1"/>
    </source>
</evidence>
<dbReference type="STRING" id="71717.A0A4Y7TL16"/>
<proteinExistence type="predicted"/>
<dbReference type="AlphaFoldDB" id="A0A4Y7TL16"/>
<comment type="caution">
    <text evidence="1">The sequence shown here is derived from an EMBL/GenBank/DDBJ whole genome shotgun (WGS) entry which is preliminary data.</text>
</comment>
<evidence type="ECO:0000313" key="2">
    <source>
        <dbReference type="Proteomes" id="UP000298030"/>
    </source>
</evidence>
<dbReference type="OrthoDB" id="5946233at2759"/>
<protein>
    <submittedName>
        <fullName evidence="1">Uncharacterized protein</fullName>
    </submittedName>
</protein>
<organism evidence="1 2">
    <name type="scientific">Coprinellus micaceus</name>
    <name type="common">Glistening ink-cap mushroom</name>
    <name type="synonym">Coprinus micaceus</name>
    <dbReference type="NCBI Taxonomy" id="71717"/>
    <lineage>
        <taxon>Eukaryota</taxon>
        <taxon>Fungi</taxon>
        <taxon>Dikarya</taxon>
        <taxon>Basidiomycota</taxon>
        <taxon>Agaricomycotina</taxon>
        <taxon>Agaricomycetes</taxon>
        <taxon>Agaricomycetidae</taxon>
        <taxon>Agaricales</taxon>
        <taxon>Agaricineae</taxon>
        <taxon>Psathyrellaceae</taxon>
        <taxon>Coprinellus</taxon>
    </lineage>
</organism>
<name>A0A4Y7TL16_COPMI</name>
<dbReference type="EMBL" id="QPFP01000009">
    <property type="protein sequence ID" value="TEB34661.1"/>
    <property type="molecule type" value="Genomic_DNA"/>
</dbReference>
<dbReference type="Proteomes" id="UP000298030">
    <property type="component" value="Unassembled WGS sequence"/>
</dbReference>
<reference evidence="1 2" key="1">
    <citation type="journal article" date="2019" name="Nat. Ecol. Evol.">
        <title>Megaphylogeny resolves global patterns of mushroom evolution.</title>
        <authorList>
            <person name="Varga T."/>
            <person name="Krizsan K."/>
            <person name="Foldi C."/>
            <person name="Dima B."/>
            <person name="Sanchez-Garcia M."/>
            <person name="Sanchez-Ramirez S."/>
            <person name="Szollosi G.J."/>
            <person name="Szarkandi J.G."/>
            <person name="Papp V."/>
            <person name="Albert L."/>
            <person name="Andreopoulos W."/>
            <person name="Angelini C."/>
            <person name="Antonin V."/>
            <person name="Barry K.W."/>
            <person name="Bougher N.L."/>
            <person name="Buchanan P."/>
            <person name="Buyck B."/>
            <person name="Bense V."/>
            <person name="Catcheside P."/>
            <person name="Chovatia M."/>
            <person name="Cooper J."/>
            <person name="Damon W."/>
            <person name="Desjardin D."/>
            <person name="Finy P."/>
            <person name="Geml J."/>
            <person name="Haridas S."/>
            <person name="Hughes K."/>
            <person name="Justo A."/>
            <person name="Karasinski D."/>
            <person name="Kautmanova I."/>
            <person name="Kiss B."/>
            <person name="Kocsube S."/>
            <person name="Kotiranta H."/>
            <person name="LaButti K.M."/>
            <person name="Lechner B.E."/>
            <person name="Liimatainen K."/>
            <person name="Lipzen A."/>
            <person name="Lukacs Z."/>
            <person name="Mihaltcheva S."/>
            <person name="Morgado L.N."/>
            <person name="Niskanen T."/>
            <person name="Noordeloos M.E."/>
            <person name="Ohm R.A."/>
            <person name="Ortiz-Santana B."/>
            <person name="Ovrebo C."/>
            <person name="Racz N."/>
            <person name="Riley R."/>
            <person name="Savchenko A."/>
            <person name="Shiryaev A."/>
            <person name="Soop K."/>
            <person name="Spirin V."/>
            <person name="Szebenyi C."/>
            <person name="Tomsovsky M."/>
            <person name="Tulloss R.E."/>
            <person name="Uehling J."/>
            <person name="Grigoriev I.V."/>
            <person name="Vagvolgyi C."/>
            <person name="Papp T."/>
            <person name="Martin F.M."/>
            <person name="Miettinen O."/>
            <person name="Hibbett D.S."/>
            <person name="Nagy L.G."/>
        </authorList>
    </citation>
    <scope>NUCLEOTIDE SEQUENCE [LARGE SCALE GENOMIC DNA]</scope>
    <source>
        <strain evidence="1 2">FP101781</strain>
    </source>
</reference>
<gene>
    <name evidence="1" type="ORF">FA13DRAFT_1789063</name>
</gene>